<proteinExistence type="predicted"/>
<dbReference type="GO" id="GO:0008270">
    <property type="term" value="F:zinc ion binding"/>
    <property type="evidence" value="ECO:0007669"/>
    <property type="project" value="UniProtKB-KW"/>
</dbReference>
<feature type="domain" description="LIM zinc-binding" evidence="9">
    <location>
        <begin position="165"/>
        <end position="224"/>
    </location>
</feature>
<dbReference type="FunFam" id="2.10.110.10:FF:000081">
    <property type="entry name" value="Uncharacterized protein, isoform A"/>
    <property type="match status" value="1"/>
</dbReference>
<sequence length="283" mass="32918">MEQSYHTQRLACHNCTKQMIACRYIIKEENPYCIPCYEQLFSNVCEECRQSIGPDYKDLSFKERHWHEQCFKCCGCQESLVDHSFATKNEKVYCTDCYDNSFAARCDECGQPFRGGMKKFEYRGKQWHNECFLCMECNQPIGTTNFIPRDDKAICIPCHESKYAQRCSKCNEVINKGGISYKNMPWHRECFICINCNKQLGGEKFTSKDEQPYCGDCYEDLFAKRCCSCTKPITGIGGSKFICFEEKHWHSDCFNCYKCQASMVGRGFLMDNEDIMCPDCAQC</sequence>
<dbReference type="GO" id="GO:0003712">
    <property type="term" value="F:transcription coregulator activity"/>
    <property type="evidence" value="ECO:0007669"/>
    <property type="project" value="TreeGrafter"/>
</dbReference>
<evidence type="ECO:0000256" key="1">
    <source>
        <dbReference type="ARBA" id="ARBA00004123"/>
    </source>
</evidence>
<keyword evidence="7" id="KW-0539">Nucleus</keyword>
<gene>
    <name evidence="10" type="primary">ORF97477</name>
</gene>
<feature type="domain" description="LIM zinc-binding" evidence="9">
    <location>
        <begin position="227"/>
        <end position="283"/>
    </location>
</feature>
<evidence type="ECO:0000256" key="2">
    <source>
        <dbReference type="ARBA" id="ARBA00022723"/>
    </source>
</evidence>
<dbReference type="FunFam" id="2.10.110.10:FF:000070">
    <property type="entry name" value="Four and a half LIM domains 3"/>
    <property type="match status" value="1"/>
</dbReference>
<dbReference type="PANTHER" id="PTHR24205:SF4">
    <property type="entry name" value="PROTEIN ESPINAS"/>
    <property type="match status" value="1"/>
</dbReference>
<feature type="domain" description="LIM zinc-binding" evidence="9">
    <location>
        <begin position="43"/>
        <end position="104"/>
    </location>
</feature>
<name>A0A0B7A7B2_9EUPU</name>
<dbReference type="GO" id="GO:0005634">
    <property type="term" value="C:nucleus"/>
    <property type="evidence" value="ECO:0007669"/>
    <property type="project" value="UniProtKB-SubCell"/>
</dbReference>
<dbReference type="GO" id="GO:0030018">
    <property type="term" value="C:Z disc"/>
    <property type="evidence" value="ECO:0007669"/>
    <property type="project" value="TreeGrafter"/>
</dbReference>
<reference evidence="10" key="1">
    <citation type="submission" date="2014-12" db="EMBL/GenBank/DDBJ databases">
        <title>Insight into the proteome of Arion vulgaris.</title>
        <authorList>
            <person name="Aradska J."/>
            <person name="Bulat T."/>
            <person name="Smidak R."/>
            <person name="Sarate P."/>
            <person name="Gangsoo J."/>
            <person name="Sialana F."/>
            <person name="Bilban M."/>
            <person name="Lubec G."/>
        </authorList>
    </citation>
    <scope>NUCLEOTIDE SEQUENCE</scope>
    <source>
        <tissue evidence="10">Skin</tissue>
    </source>
</reference>
<dbReference type="Gene3D" id="2.10.110.10">
    <property type="entry name" value="Cysteine Rich Protein"/>
    <property type="match status" value="5"/>
</dbReference>
<dbReference type="EMBL" id="HACG01029026">
    <property type="protein sequence ID" value="CEK75891.1"/>
    <property type="molecule type" value="Transcribed_RNA"/>
</dbReference>
<evidence type="ECO:0000259" key="9">
    <source>
        <dbReference type="PROSITE" id="PS50023"/>
    </source>
</evidence>
<dbReference type="FunFam" id="2.10.110.10:FF:000013">
    <property type="entry name" value="Four and a half LIM domains 1"/>
    <property type="match status" value="1"/>
</dbReference>
<protein>
    <recommendedName>
        <fullName evidence="9">LIM zinc-binding domain-containing protein</fullName>
    </recommendedName>
</protein>
<dbReference type="InterPro" id="IPR001781">
    <property type="entry name" value="Znf_LIM"/>
</dbReference>
<dbReference type="AlphaFoldDB" id="A0A0B7A7B2"/>
<keyword evidence="3" id="KW-0677">Repeat</keyword>
<evidence type="ECO:0000256" key="4">
    <source>
        <dbReference type="ARBA" id="ARBA00022771"/>
    </source>
</evidence>
<dbReference type="Pfam" id="PF00412">
    <property type="entry name" value="LIM"/>
    <property type="match status" value="5"/>
</dbReference>
<accession>A0A0B7A7B2</accession>
<keyword evidence="6 8" id="KW-0440">LIM domain</keyword>
<dbReference type="PANTHER" id="PTHR24205">
    <property type="entry name" value="FOUR AND A HALF LIM DOMAINS PROTEIN"/>
    <property type="match status" value="1"/>
</dbReference>
<evidence type="ECO:0000256" key="6">
    <source>
        <dbReference type="ARBA" id="ARBA00023038"/>
    </source>
</evidence>
<dbReference type="FunFam" id="2.10.110.10:FF:000030">
    <property type="entry name" value="Four and a half LIM domains protein 2"/>
    <property type="match status" value="1"/>
</dbReference>
<evidence type="ECO:0000256" key="3">
    <source>
        <dbReference type="ARBA" id="ARBA00022737"/>
    </source>
</evidence>
<dbReference type="PROSITE" id="PS00478">
    <property type="entry name" value="LIM_DOMAIN_1"/>
    <property type="match status" value="3"/>
</dbReference>
<evidence type="ECO:0000256" key="8">
    <source>
        <dbReference type="PROSITE-ProRule" id="PRU00125"/>
    </source>
</evidence>
<evidence type="ECO:0000313" key="10">
    <source>
        <dbReference type="EMBL" id="CEK75891.1"/>
    </source>
</evidence>
<dbReference type="PROSITE" id="PS50023">
    <property type="entry name" value="LIM_DOMAIN_2"/>
    <property type="match status" value="3"/>
</dbReference>
<keyword evidence="4" id="KW-0863">Zinc-finger</keyword>
<keyword evidence="2 8" id="KW-0479">Metal-binding</keyword>
<evidence type="ECO:0000256" key="5">
    <source>
        <dbReference type="ARBA" id="ARBA00022833"/>
    </source>
</evidence>
<keyword evidence="5 8" id="KW-0862">Zinc</keyword>
<organism evidence="10">
    <name type="scientific">Arion vulgaris</name>
    <dbReference type="NCBI Taxonomy" id="1028688"/>
    <lineage>
        <taxon>Eukaryota</taxon>
        <taxon>Metazoa</taxon>
        <taxon>Spiralia</taxon>
        <taxon>Lophotrochozoa</taxon>
        <taxon>Mollusca</taxon>
        <taxon>Gastropoda</taxon>
        <taxon>Heterobranchia</taxon>
        <taxon>Euthyneura</taxon>
        <taxon>Panpulmonata</taxon>
        <taxon>Eupulmonata</taxon>
        <taxon>Stylommatophora</taxon>
        <taxon>Helicina</taxon>
        <taxon>Arionoidea</taxon>
        <taxon>Arionidae</taxon>
        <taxon>Arion</taxon>
    </lineage>
</organism>
<evidence type="ECO:0000256" key="7">
    <source>
        <dbReference type="ARBA" id="ARBA00023242"/>
    </source>
</evidence>
<comment type="subcellular location">
    <subcellularLocation>
        <location evidence="1">Nucleus</location>
    </subcellularLocation>
</comment>
<dbReference type="SUPFAM" id="SSF57716">
    <property type="entry name" value="Glucocorticoid receptor-like (DNA-binding domain)"/>
    <property type="match status" value="5"/>
</dbReference>
<dbReference type="SMART" id="SM00132">
    <property type="entry name" value="LIM"/>
    <property type="match status" value="4"/>
</dbReference>